<dbReference type="Pfam" id="PF25461">
    <property type="entry name" value="Beta-barrel_SelB"/>
    <property type="match status" value="1"/>
</dbReference>
<dbReference type="GO" id="GO:0005525">
    <property type="term" value="F:GTP binding"/>
    <property type="evidence" value="ECO:0007669"/>
    <property type="project" value="UniProtKB-KW"/>
</dbReference>
<accession>A0A853CHZ4</accession>
<evidence type="ECO:0000256" key="2">
    <source>
        <dbReference type="ARBA" id="ARBA00015953"/>
    </source>
</evidence>
<dbReference type="NCBIfam" id="TIGR00475">
    <property type="entry name" value="selB"/>
    <property type="match status" value="1"/>
</dbReference>
<dbReference type="Gene3D" id="3.40.50.300">
    <property type="entry name" value="P-loop containing nucleotide triphosphate hydrolases"/>
    <property type="match status" value="1"/>
</dbReference>
<dbReference type="GO" id="GO:0003723">
    <property type="term" value="F:RNA binding"/>
    <property type="evidence" value="ECO:0007669"/>
    <property type="project" value="InterPro"/>
</dbReference>
<dbReference type="InterPro" id="IPR004535">
    <property type="entry name" value="Transl_elong_SelB"/>
</dbReference>
<dbReference type="InterPro" id="IPR000795">
    <property type="entry name" value="T_Tr_GTP-bd_dom"/>
</dbReference>
<evidence type="ECO:0000256" key="6">
    <source>
        <dbReference type="ARBA" id="ARBA00025526"/>
    </source>
</evidence>
<evidence type="ECO:0000256" key="7">
    <source>
        <dbReference type="ARBA" id="ARBA00031615"/>
    </source>
</evidence>
<dbReference type="PRINTS" id="PR00315">
    <property type="entry name" value="ELONGATNFCT"/>
</dbReference>
<dbReference type="RefSeq" id="WP_366489556.1">
    <property type="nucleotide sequence ID" value="NZ_JACBZT010000001.1"/>
</dbReference>
<keyword evidence="5" id="KW-0547">Nucleotide-binding</keyword>
<evidence type="ECO:0000256" key="3">
    <source>
        <dbReference type="ARBA" id="ARBA00022490"/>
    </source>
</evidence>
<reference evidence="9 10" key="1">
    <citation type="submission" date="2020-07" db="EMBL/GenBank/DDBJ databases">
        <title>Sequencing the genomes of 1000 actinobacteria strains.</title>
        <authorList>
            <person name="Klenk H.-P."/>
        </authorList>
    </citation>
    <scope>NUCLEOTIDE SEQUENCE [LARGE SCALE GENOMIC DNA]</scope>
    <source>
        <strain evidence="9 10">DSM 104001</strain>
    </source>
</reference>
<keyword evidence="3" id="KW-0963">Cytoplasm</keyword>
<dbReference type="Proteomes" id="UP000541969">
    <property type="component" value="Unassembled WGS sequence"/>
</dbReference>
<dbReference type="Pfam" id="PF03144">
    <property type="entry name" value="GTP_EFTU_D2"/>
    <property type="match status" value="1"/>
</dbReference>
<dbReference type="InterPro" id="IPR009000">
    <property type="entry name" value="Transl_B-barrel_sf"/>
</dbReference>
<keyword evidence="10" id="KW-1185">Reference proteome</keyword>
<keyword evidence="5" id="KW-0342">GTP-binding</keyword>
<keyword evidence="9" id="KW-0251">Elongation factor</keyword>
<dbReference type="Pfam" id="PF09107">
    <property type="entry name" value="WHD_3rd_SelB"/>
    <property type="match status" value="1"/>
</dbReference>
<dbReference type="EMBL" id="JACBZT010000001">
    <property type="protein sequence ID" value="NYJ07117.1"/>
    <property type="molecule type" value="Genomic_DNA"/>
</dbReference>
<evidence type="ECO:0000313" key="10">
    <source>
        <dbReference type="Proteomes" id="UP000541969"/>
    </source>
</evidence>
<comment type="subcellular location">
    <subcellularLocation>
        <location evidence="1">Cytoplasm</location>
    </subcellularLocation>
</comment>
<dbReference type="PANTHER" id="PTHR43721:SF22">
    <property type="entry name" value="ELONGATION FACTOR TU, MITOCHONDRIAL"/>
    <property type="match status" value="1"/>
</dbReference>
<dbReference type="Gene3D" id="2.40.30.10">
    <property type="entry name" value="Translation factors"/>
    <property type="match status" value="1"/>
</dbReference>
<dbReference type="GO" id="GO:0005829">
    <property type="term" value="C:cytosol"/>
    <property type="evidence" value="ECO:0007669"/>
    <property type="project" value="TreeGrafter"/>
</dbReference>
<evidence type="ECO:0000256" key="5">
    <source>
        <dbReference type="ARBA" id="ARBA00023134"/>
    </source>
</evidence>
<dbReference type="InterPro" id="IPR057335">
    <property type="entry name" value="Beta-barrel_SelB"/>
</dbReference>
<dbReference type="InterPro" id="IPR015191">
    <property type="entry name" value="SelB_WHD4"/>
</dbReference>
<keyword evidence="4" id="KW-0648">Protein biosynthesis</keyword>
<dbReference type="AlphaFoldDB" id="A0A853CHZ4"/>
<name>A0A853CHZ4_9ACTN</name>
<dbReference type="GO" id="GO:0003746">
    <property type="term" value="F:translation elongation factor activity"/>
    <property type="evidence" value="ECO:0007669"/>
    <property type="project" value="UniProtKB-KW"/>
</dbReference>
<evidence type="ECO:0000256" key="4">
    <source>
        <dbReference type="ARBA" id="ARBA00022917"/>
    </source>
</evidence>
<gene>
    <name evidence="9" type="ORF">GGQ55_003395</name>
</gene>
<sequence>MVTEHMDVIATAGHVDHGKSTLVRALTGMEPDRWEEERRRGLTIDLGFAWTTLPSGRRLAVVDVPGHERFVGNMLAGVGSVPAALVVVAADDGWSAQTAEHVAVLDALGVRHALLAVTKADLADPAPVLDEVRARLAKTAMGEVPGVAVSAPTGAGVPELAAALERLLAGLPAPDVAAPVRLWIDRAFTIRGAGTVVTGTLAAGSVAPGDRLRLGERDVVVRGVHALGEPVERAVATARVALNLRGIAVEELSRGDALLTPGAFRRTQVVDVTLDAVPEDRLPAEPVVHVGSATVAARVRPLDGAAVRLRLAAALPLRVGDRLLLRDPGTRRVLGADVRDVDPPELRRRGAARQRAADLAAQPPGTAGAADDLVRRRVVRAADFAAMGWPVPAGAVRIGPWLLAEGLPDELAARLPALVAAHRERHPLEPGPPVEVVRRALDLPDAELVSAVVRPPLALRDGRVVAAAADLPPSVQRAVDAIRARLAADPFAAPEAGDLAAAGLGPRELAAAARTGSLVRIAEGVYLGPGVDAVARERLAGLPAPFTVSQARQAWGTSRRVAVPLMEWLDARGVTVRLPDSSRRLR</sequence>
<evidence type="ECO:0000256" key="1">
    <source>
        <dbReference type="ARBA" id="ARBA00004496"/>
    </source>
</evidence>
<dbReference type="InterPro" id="IPR004161">
    <property type="entry name" value="EFTu-like_2"/>
</dbReference>
<dbReference type="SUPFAM" id="SSF50447">
    <property type="entry name" value="Translation proteins"/>
    <property type="match status" value="1"/>
</dbReference>
<feature type="domain" description="Tr-type G" evidence="8">
    <location>
        <begin position="4"/>
        <end position="175"/>
    </location>
</feature>
<dbReference type="InterPro" id="IPR027417">
    <property type="entry name" value="P-loop_NTPase"/>
</dbReference>
<comment type="caution">
    <text evidence="9">The sequence shown here is derived from an EMBL/GenBank/DDBJ whole genome shotgun (WGS) entry which is preliminary data.</text>
</comment>
<dbReference type="GO" id="GO:0001514">
    <property type="term" value="P:selenocysteine incorporation"/>
    <property type="evidence" value="ECO:0007669"/>
    <property type="project" value="InterPro"/>
</dbReference>
<dbReference type="PANTHER" id="PTHR43721">
    <property type="entry name" value="ELONGATION FACTOR TU-RELATED"/>
    <property type="match status" value="1"/>
</dbReference>
<comment type="function">
    <text evidence="6">Translation factor necessary for the incorporation of selenocysteine into proteins. It probably replaces EF-Tu for the insertion of selenocysteine directed by the UGA codon. SelB binds GTP and GDP.</text>
</comment>
<dbReference type="GO" id="GO:0003924">
    <property type="term" value="F:GTPase activity"/>
    <property type="evidence" value="ECO:0007669"/>
    <property type="project" value="InterPro"/>
</dbReference>
<evidence type="ECO:0000313" key="9">
    <source>
        <dbReference type="EMBL" id="NYJ07117.1"/>
    </source>
</evidence>
<evidence type="ECO:0000259" key="8">
    <source>
        <dbReference type="PROSITE" id="PS51722"/>
    </source>
</evidence>
<organism evidence="9 10">
    <name type="scientific">Petropleomorpha daqingensis</name>
    <dbReference type="NCBI Taxonomy" id="2026353"/>
    <lineage>
        <taxon>Bacteria</taxon>
        <taxon>Bacillati</taxon>
        <taxon>Actinomycetota</taxon>
        <taxon>Actinomycetes</taxon>
        <taxon>Geodermatophilales</taxon>
        <taxon>Geodermatophilaceae</taxon>
        <taxon>Petropleomorpha</taxon>
    </lineage>
</organism>
<dbReference type="Pfam" id="PF00009">
    <property type="entry name" value="GTP_EFTU"/>
    <property type="match status" value="1"/>
</dbReference>
<dbReference type="Gene3D" id="1.10.10.10">
    <property type="entry name" value="Winged helix-like DNA-binding domain superfamily/Winged helix DNA-binding domain"/>
    <property type="match status" value="1"/>
</dbReference>
<dbReference type="InterPro" id="IPR036388">
    <property type="entry name" value="WH-like_DNA-bd_sf"/>
</dbReference>
<dbReference type="PROSITE" id="PS51722">
    <property type="entry name" value="G_TR_2"/>
    <property type="match status" value="1"/>
</dbReference>
<protein>
    <recommendedName>
        <fullName evidence="2">Selenocysteine-specific elongation factor</fullName>
    </recommendedName>
    <alternativeName>
        <fullName evidence="7">SelB translation factor</fullName>
    </alternativeName>
</protein>
<dbReference type="SUPFAM" id="SSF52540">
    <property type="entry name" value="P-loop containing nucleoside triphosphate hydrolases"/>
    <property type="match status" value="1"/>
</dbReference>
<dbReference type="InterPro" id="IPR050055">
    <property type="entry name" value="EF-Tu_GTPase"/>
</dbReference>
<proteinExistence type="predicted"/>